<dbReference type="GO" id="GO:0006777">
    <property type="term" value="P:Mo-molybdopterin cofactor biosynthetic process"/>
    <property type="evidence" value="ECO:0007669"/>
    <property type="project" value="UniProtKB-UniRule"/>
</dbReference>
<dbReference type="RefSeq" id="WP_002653206.1">
    <property type="nucleotide sequence ID" value="NZ_CH672376.1"/>
</dbReference>
<accession>A3ZYB5</accession>
<dbReference type="NCBIfam" id="TIGR00129">
    <property type="entry name" value="fdhD_narQ"/>
    <property type="match status" value="1"/>
</dbReference>
<dbReference type="HOGENOM" id="CLU_056887_3_0_0"/>
<dbReference type="HAMAP" id="MF_00187">
    <property type="entry name" value="FdhD"/>
    <property type="match status" value="1"/>
</dbReference>
<dbReference type="NCBIfam" id="NF001943">
    <property type="entry name" value="PRK00724.1-2"/>
    <property type="match status" value="1"/>
</dbReference>
<comment type="function">
    <text evidence="3">Required for formate dehydrogenase (FDH) activity. Acts as a sulfur carrier protein that transfers sulfur from IscS to the molybdenum cofactor prior to its insertion into FDH.</text>
</comment>
<dbReference type="PANTHER" id="PTHR30592">
    <property type="entry name" value="FORMATE DEHYDROGENASE"/>
    <property type="match status" value="1"/>
</dbReference>
<dbReference type="Proteomes" id="UP000004358">
    <property type="component" value="Unassembled WGS sequence"/>
</dbReference>
<comment type="similarity">
    <text evidence="3">Belongs to the FdhD family.</text>
</comment>
<dbReference type="AlphaFoldDB" id="A3ZYB5"/>
<dbReference type="GO" id="GO:0005737">
    <property type="term" value="C:cytoplasm"/>
    <property type="evidence" value="ECO:0007669"/>
    <property type="project" value="UniProtKB-SubCell"/>
</dbReference>
<dbReference type="EMBL" id="AANZ01000020">
    <property type="protein sequence ID" value="EAQ78513.1"/>
    <property type="molecule type" value="Genomic_DNA"/>
</dbReference>
<name>A3ZYB5_9BACT</name>
<dbReference type="Gene3D" id="3.40.140.10">
    <property type="entry name" value="Cytidine Deaminase, domain 2"/>
    <property type="match status" value="1"/>
</dbReference>
<comment type="subcellular location">
    <subcellularLocation>
        <location evidence="3">Cytoplasm</location>
    </subcellularLocation>
</comment>
<dbReference type="InterPro" id="IPR003786">
    <property type="entry name" value="FdhD"/>
</dbReference>
<evidence type="ECO:0000256" key="3">
    <source>
        <dbReference type="HAMAP-Rule" id="MF_00187"/>
    </source>
</evidence>
<proteinExistence type="inferred from homology"/>
<dbReference type="SUPFAM" id="SSF53927">
    <property type="entry name" value="Cytidine deaminase-like"/>
    <property type="match status" value="1"/>
</dbReference>
<evidence type="ECO:0000313" key="5">
    <source>
        <dbReference type="Proteomes" id="UP000004358"/>
    </source>
</evidence>
<feature type="active site" description="Cysteine persulfide intermediate" evidence="3">
    <location>
        <position position="125"/>
    </location>
</feature>
<organism evidence="4 5">
    <name type="scientific">Blastopirellula marina DSM 3645</name>
    <dbReference type="NCBI Taxonomy" id="314230"/>
    <lineage>
        <taxon>Bacteria</taxon>
        <taxon>Pseudomonadati</taxon>
        <taxon>Planctomycetota</taxon>
        <taxon>Planctomycetia</taxon>
        <taxon>Pirellulales</taxon>
        <taxon>Pirellulaceae</taxon>
        <taxon>Blastopirellula</taxon>
    </lineage>
</organism>
<feature type="binding site" evidence="3">
    <location>
        <begin position="267"/>
        <end position="272"/>
    </location>
    <ligand>
        <name>Mo-bis(molybdopterin guanine dinucleotide)</name>
        <dbReference type="ChEBI" id="CHEBI:60539"/>
    </ligand>
</feature>
<reference evidence="4 5" key="1">
    <citation type="submission" date="2006-02" db="EMBL/GenBank/DDBJ databases">
        <authorList>
            <person name="Amann R."/>
            <person name="Ferriera S."/>
            <person name="Johnson J."/>
            <person name="Kravitz S."/>
            <person name="Halpern A."/>
            <person name="Remington K."/>
            <person name="Beeson K."/>
            <person name="Tran B."/>
            <person name="Rogers Y.-H."/>
            <person name="Friedman R."/>
            <person name="Venter J.C."/>
        </authorList>
    </citation>
    <scope>NUCLEOTIDE SEQUENCE [LARGE SCALE GENOMIC DNA]</scope>
    <source>
        <strain evidence="4 5">DSM 3645</strain>
    </source>
</reference>
<evidence type="ECO:0000256" key="2">
    <source>
        <dbReference type="ARBA" id="ARBA00023150"/>
    </source>
</evidence>
<dbReference type="STRING" id="314230.DSM3645_26559"/>
<dbReference type="eggNOG" id="COG1526">
    <property type="taxonomic scope" value="Bacteria"/>
</dbReference>
<dbReference type="GO" id="GO:0016783">
    <property type="term" value="F:sulfurtransferase activity"/>
    <property type="evidence" value="ECO:0007669"/>
    <property type="project" value="InterPro"/>
</dbReference>
<sequence length="287" mass="31239">MIAHSEENMPSDRSVSPVTVIRVCGAIMQPAADVLATEEPLEIRIIYQLEGRRKQQPISVTMRTPGEDESLAAGFLLTEGIIQTADQIEAIHACRHSNVIRVRLQADATIDLSKLQRHFYTSSSCGVCGKSSIDAVKTVVPHPLTSEYPVFAGDVVRHAPERLRIAQAVFERTGGLHACALFNSAGQLLRMSEDVGRHNAMDKLIGGELRAGADRFRDSMVFVSGRASFELVQKALMAGIPIIAAIGAPSSLAVQLAAQHEMTLIGFVRSDRFNIYCGGERLREFTA</sequence>
<dbReference type="Pfam" id="PF02634">
    <property type="entry name" value="FdhD-NarQ"/>
    <property type="match status" value="1"/>
</dbReference>
<dbReference type="GO" id="GO:0097163">
    <property type="term" value="F:sulfur carrier activity"/>
    <property type="evidence" value="ECO:0007669"/>
    <property type="project" value="UniProtKB-UniRule"/>
</dbReference>
<dbReference type="PANTHER" id="PTHR30592:SF1">
    <property type="entry name" value="SULFUR CARRIER PROTEIN FDHD"/>
    <property type="match status" value="1"/>
</dbReference>
<dbReference type="Gene3D" id="3.10.20.10">
    <property type="match status" value="1"/>
</dbReference>
<dbReference type="PIRSF" id="PIRSF015626">
    <property type="entry name" value="FdhD"/>
    <property type="match status" value="1"/>
</dbReference>
<protein>
    <recommendedName>
        <fullName evidence="3">Sulfur carrier protein FdhD</fullName>
    </recommendedName>
</protein>
<evidence type="ECO:0000313" key="4">
    <source>
        <dbReference type="EMBL" id="EAQ78513.1"/>
    </source>
</evidence>
<keyword evidence="1 3" id="KW-0963">Cytoplasm</keyword>
<evidence type="ECO:0000256" key="1">
    <source>
        <dbReference type="ARBA" id="ARBA00022490"/>
    </source>
</evidence>
<keyword evidence="2 3" id="KW-0501">Molybdenum cofactor biosynthesis</keyword>
<comment type="caution">
    <text evidence="4">The sequence shown here is derived from an EMBL/GenBank/DDBJ whole genome shotgun (WGS) entry which is preliminary data.</text>
</comment>
<dbReference type="InterPro" id="IPR016193">
    <property type="entry name" value="Cytidine_deaminase-like"/>
</dbReference>
<gene>
    <name evidence="3" type="primary">fdhD</name>
    <name evidence="4" type="ORF">DSM3645_26559</name>
</gene>